<dbReference type="EMBL" id="LAZR01058298">
    <property type="protein sequence ID" value="KKK70195.1"/>
    <property type="molecule type" value="Genomic_DNA"/>
</dbReference>
<name>A0A0F8Y909_9ZZZZ</name>
<feature type="region of interest" description="Disordered" evidence="1">
    <location>
        <begin position="1"/>
        <end position="26"/>
    </location>
</feature>
<reference evidence="2" key="1">
    <citation type="journal article" date="2015" name="Nature">
        <title>Complex archaea that bridge the gap between prokaryotes and eukaryotes.</title>
        <authorList>
            <person name="Spang A."/>
            <person name="Saw J.H."/>
            <person name="Jorgensen S.L."/>
            <person name="Zaremba-Niedzwiedzka K."/>
            <person name="Martijn J."/>
            <person name="Lind A.E."/>
            <person name="van Eijk R."/>
            <person name="Schleper C."/>
            <person name="Guy L."/>
            <person name="Ettema T.J."/>
        </authorList>
    </citation>
    <scope>NUCLEOTIDE SEQUENCE</scope>
</reference>
<feature type="non-terminal residue" evidence="2">
    <location>
        <position position="1"/>
    </location>
</feature>
<accession>A0A0F8Y909</accession>
<evidence type="ECO:0000256" key="1">
    <source>
        <dbReference type="SAM" id="MobiDB-lite"/>
    </source>
</evidence>
<proteinExistence type="predicted"/>
<comment type="caution">
    <text evidence="2">The sequence shown here is derived from an EMBL/GenBank/DDBJ whole genome shotgun (WGS) entry which is preliminary data.</text>
</comment>
<feature type="region of interest" description="Disordered" evidence="1">
    <location>
        <begin position="52"/>
        <end position="100"/>
    </location>
</feature>
<evidence type="ECO:0000313" key="2">
    <source>
        <dbReference type="EMBL" id="KKK70195.1"/>
    </source>
</evidence>
<sequence>STPPRAHRQGVGAAPPPGSRAPRGLATSVAMGPCTQALAPGRMHASARNTEACLPRGGHPGRGLVRRLEVPHGGGVGGEGEAEASGHQVPADSGSSLSRRERVDDLVGPVGVEALGFDGLGVILAPDAVGEDDGFAGLRVDELYHVPIGRAAGVGGLGVRPTLF</sequence>
<gene>
    <name evidence="2" type="ORF">LCGC14_2926440</name>
</gene>
<protein>
    <submittedName>
        <fullName evidence="2">Uncharacterized protein</fullName>
    </submittedName>
</protein>
<dbReference type="AlphaFoldDB" id="A0A0F8Y909"/>
<organism evidence="2">
    <name type="scientific">marine sediment metagenome</name>
    <dbReference type="NCBI Taxonomy" id="412755"/>
    <lineage>
        <taxon>unclassified sequences</taxon>
        <taxon>metagenomes</taxon>
        <taxon>ecological metagenomes</taxon>
    </lineage>
</organism>